<gene>
    <name evidence="1" type="ORF">BDQ12DRAFT_677362</name>
</gene>
<organism evidence="1 2">
    <name type="scientific">Crucibulum laeve</name>
    <dbReference type="NCBI Taxonomy" id="68775"/>
    <lineage>
        <taxon>Eukaryota</taxon>
        <taxon>Fungi</taxon>
        <taxon>Dikarya</taxon>
        <taxon>Basidiomycota</taxon>
        <taxon>Agaricomycotina</taxon>
        <taxon>Agaricomycetes</taxon>
        <taxon>Agaricomycetidae</taxon>
        <taxon>Agaricales</taxon>
        <taxon>Agaricineae</taxon>
        <taxon>Nidulariaceae</taxon>
        <taxon>Crucibulum</taxon>
    </lineage>
</organism>
<proteinExistence type="predicted"/>
<name>A0A5C3MAI4_9AGAR</name>
<keyword evidence="2" id="KW-1185">Reference proteome</keyword>
<dbReference type="EMBL" id="ML213593">
    <property type="protein sequence ID" value="TFK41907.1"/>
    <property type="molecule type" value="Genomic_DNA"/>
</dbReference>
<accession>A0A5C3MAI4</accession>
<protein>
    <submittedName>
        <fullName evidence="1">Uncharacterized protein</fullName>
    </submittedName>
</protein>
<dbReference type="Proteomes" id="UP000308652">
    <property type="component" value="Unassembled WGS sequence"/>
</dbReference>
<sequence>MRFYSGPSHTRRGASPQADRLPCSGIGYDMRMTYSGWLLDWQTNAMCFLCEGCQGCLVFCIHVLSLLHEDLRICYGNFLRVS</sequence>
<reference evidence="1 2" key="1">
    <citation type="journal article" date="2019" name="Nat. Ecol. Evol.">
        <title>Megaphylogeny resolves global patterns of mushroom evolution.</title>
        <authorList>
            <person name="Varga T."/>
            <person name="Krizsan K."/>
            <person name="Foldi C."/>
            <person name="Dima B."/>
            <person name="Sanchez-Garcia M."/>
            <person name="Sanchez-Ramirez S."/>
            <person name="Szollosi G.J."/>
            <person name="Szarkandi J.G."/>
            <person name="Papp V."/>
            <person name="Albert L."/>
            <person name="Andreopoulos W."/>
            <person name="Angelini C."/>
            <person name="Antonin V."/>
            <person name="Barry K.W."/>
            <person name="Bougher N.L."/>
            <person name="Buchanan P."/>
            <person name="Buyck B."/>
            <person name="Bense V."/>
            <person name="Catcheside P."/>
            <person name="Chovatia M."/>
            <person name="Cooper J."/>
            <person name="Damon W."/>
            <person name="Desjardin D."/>
            <person name="Finy P."/>
            <person name="Geml J."/>
            <person name="Haridas S."/>
            <person name="Hughes K."/>
            <person name="Justo A."/>
            <person name="Karasinski D."/>
            <person name="Kautmanova I."/>
            <person name="Kiss B."/>
            <person name="Kocsube S."/>
            <person name="Kotiranta H."/>
            <person name="LaButti K.M."/>
            <person name="Lechner B.E."/>
            <person name="Liimatainen K."/>
            <person name="Lipzen A."/>
            <person name="Lukacs Z."/>
            <person name="Mihaltcheva S."/>
            <person name="Morgado L.N."/>
            <person name="Niskanen T."/>
            <person name="Noordeloos M.E."/>
            <person name="Ohm R.A."/>
            <person name="Ortiz-Santana B."/>
            <person name="Ovrebo C."/>
            <person name="Racz N."/>
            <person name="Riley R."/>
            <person name="Savchenko A."/>
            <person name="Shiryaev A."/>
            <person name="Soop K."/>
            <person name="Spirin V."/>
            <person name="Szebenyi C."/>
            <person name="Tomsovsky M."/>
            <person name="Tulloss R.E."/>
            <person name="Uehling J."/>
            <person name="Grigoriev I.V."/>
            <person name="Vagvolgyi C."/>
            <person name="Papp T."/>
            <person name="Martin F.M."/>
            <person name="Miettinen O."/>
            <person name="Hibbett D.S."/>
            <person name="Nagy L.G."/>
        </authorList>
    </citation>
    <scope>NUCLEOTIDE SEQUENCE [LARGE SCALE GENOMIC DNA]</scope>
    <source>
        <strain evidence="1 2">CBS 166.37</strain>
    </source>
</reference>
<dbReference type="AlphaFoldDB" id="A0A5C3MAI4"/>
<evidence type="ECO:0000313" key="2">
    <source>
        <dbReference type="Proteomes" id="UP000308652"/>
    </source>
</evidence>
<evidence type="ECO:0000313" key="1">
    <source>
        <dbReference type="EMBL" id="TFK41907.1"/>
    </source>
</evidence>